<name>A0A1X0RRK8_RHIZD</name>
<dbReference type="Proteomes" id="UP000242381">
    <property type="component" value="Unassembled WGS sequence"/>
</dbReference>
<dbReference type="AlphaFoldDB" id="A0A1X0RRK8"/>
<protein>
    <submittedName>
        <fullName evidence="1">Uncharacterized protein</fullName>
    </submittedName>
</protein>
<dbReference type="EMBL" id="KV921462">
    <property type="protein sequence ID" value="ORE14620.1"/>
    <property type="molecule type" value="Genomic_DNA"/>
</dbReference>
<proteinExistence type="predicted"/>
<evidence type="ECO:0000313" key="2">
    <source>
        <dbReference type="Proteomes" id="UP000242381"/>
    </source>
</evidence>
<reference evidence="1 2" key="1">
    <citation type="journal article" date="2016" name="Proc. Natl. Acad. Sci. U.S.A.">
        <title>Lipid metabolic changes in an early divergent fungus govern the establishment of a mutualistic symbiosis with endobacteria.</title>
        <authorList>
            <person name="Lastovetsky O.A."/>
            <person name="Gaspar M.L."/>
            <person name="Mondo S.J."/>
            <person name="LaButti K.M."/>
            <person name="Sandor L."/>
            <person name="Grigoriev I.V."/>
            <person name="Henry S.A."/>
            <person name="Pawlowska T.E."/>
        </authorList>
    </citation>
    <scope>NUCLEOTIDE SEQUENCE [LARGE SCALE GENOMIC DNA]</scope>
    <source>
        <strain evidence="1 2">ATCC 11559</strain>
    </source>
</reference>
<accession>A0A1X0RRK8</accession>
<organism evidence="1 2">
    <name type="scientific">Rhizopus microsporus</name>
    <dbReference type="NCBI Taxonomy" id="58291"/>
    <lineage>
        <taxon>Eukaryota</taxon>
        <taxon>Fungi</taxon>
        <taxon>Fungi incertae sedis</taxon>
        <taxon>Mucoromycota</taxon>
        <taxon>Mucoromycotina</taxon>
        <taxon>Mucoromycetes</taxon>
        <taxon>Mucorales</taxon>
        <taxon>Mucorineae</taxon>
        <taxon>Rhizopodaceae</taxon>
        <taxon>Rhizopus</taxon>
    </lineage>
</organism>
<evidence type="ECO:0000313" key="1">
    <source>
        <dbReference type="EMBL" id="ORE14620.1"/>
    </source>
</evidence>
<sequence length="228" mass="25491">MATANLPVSCPSFRTKSLPTDVHENLETTPTVGSSERDSDICLLGRPDQHGQVRTTIAGAYRTGVSKNDRNRMVDQLEEILTNTFSTDNTPRQEYRHQDNVSLYPWQEDPLYSPSGIPSHEENVNVMNIPGSICGNSTSDLPRQSASTISDEVYGLTIQPISTATTMFSNTQHQERTYLVDQSTDEMEWSTYTFTPTDHTGLYGCFQSRMGHCLESVLSARKMEPSRT</sequence>
<gene>
    <name evidence="1" type="ORF">BCV71DRAFT_48445</name>
</gene>